<dbReference type="RefSeq" id="WP_128810941.1">
    <property type="nucleotide sequence ID" value="NZ_CP032093.1"/>
</dbReference>
<keyword evidence="2" id="KW-1185">Reference proteome</keyword>
<accession>A0ABM6YTV2</accession>
<evidence type="ECO:0000313" key="1">
    <source>
        <dbReference type="EMBL" id="AXY01116.1"/>
    </source>
</evidence>
<organism evidence="1 2">
    <name type="scientific">Vibrio alfacsensis</name>
    <dbReference type="NCBI Taxonomy" id="1074311"/>
    <lineage>
        <taxon>Bacteria</taxon>
        <taxon>Pseudomonadati</taxon>
        <taxon>Pseudomonadota</taxon>
        <taxon>Gammaproteobacteria</taxon>
        <taxon>Vibrionales</taxon>
        <taxon>Vibrionaceae</taxon>
        <taxon>Vibrio</taxon>
    </lineage>
</organism>
<name>A0ABM6YTV2_9VIBR</name>
<proteinExistence type="predicted"/>
<reference evidence="1 2" key="1">
    <citation type="submission" date="2018-08" db="EMBL/GenBank/DDBJ databases">
        <title>Genomic taxonomy of the Vibrionaceae family.</title>
        <authorList>
            <person name="Gomez-Gil B."/>
            <person name="Tanaka M."/>
            <person name="Sawabe T."/>
            <person name="Enciso-Ibarra K."/>
        </authorList>
    </citation>
    <scope>NUCLEOTIDE SEQUENCE [LARGE SCALE GENOMIC DNA]</scope>
    <source>
        <strain evidence="1 2">CAIM 1831</strain>
    </source>
</reference>
<evidence type="ECO:0000313" key="2">
    <source>
        <dbReference type="Proteomes" id="UP000262832"/>
    </source>
</evidence>
<sequence>MPKSRFLILLIISGVIALSSFAGTKVYRYLNDPFQLYEGAWQGDGTLFIGDKKIHSVAIMLVEDGQIRLSVNNRYGDFNYTYDGTLKIRKHEHISAHFDIVNRQVRGLEEFVKNTHIDIPMGGSLLRLNAWRLDEGRLFIDVEQSNNLDVSYVLTKIRWLGLF</sequence>
<dbReference type="EMBL" id="CP032093">
    <property type="protein sequence ID" value="AXY01116.1"/>
    <property type="molecule type" value="Genomic_DNA"/>
</dbReference>
<dbReference type="Proteomes" id="UP000262832">
    <property type="component" value="Chromosome I"/>
</dbReference>
<gene>
    <name evidence="1" type="ORF">D1115_07710</name>
</gene>
<protein>
    <submittedName>
        <fullName evidence="1">Uncharacterized protein</fullName>
    </submittedName>
</protein>